<dbReference type="Pfam" id="PF01663">
    <property type="entry name" value="Phosphodiest"/>
    <property type="match status" value="1"/>
</dbReference>
<dbReference type="PANTHER" id="PTHR43108">
    <property type="entry name" value="N-ACETYLGLUCOSAMINE-6-SULFATASE FAMILY MEMBER"/>
    <property type="match status" value="1"/>
</dbReference>
<feature type="domain" description="N-sulphoglucosamine sulphohydrolase C-terminal" evidence="2">
    <location>
        <begin position="315"/>
        <end position="467"/>
    </location>
</feature>
<gene>
    <name evidence="3" type="ORF">EWE75_16065</name>
</gene>
<name>A0A4Q6Y285_9SPHN</name>
<dbReference type="OrthoDB" id="9795675at2"/>
<dbReference type="InterPro" id="IPR017850">
    <property type="entry name" value="Alkaline_phosphatase_core_sf"/>
</dbReference>
<reference evidence="3 4" key="1">
    <citation type="submission" date="2019-02" db="EMBL/GenBank/DDBJ databases">
        <authorList>
            <person name="Li Y."/>
        </authorList>
    </citation>
    <scope>NUCLEOTIDE SEQUENCE [LARGE SCALE GENOMIC DNA]</scope>
    <source>
        <strain evidence="3 4">3-7</strain>
    </source>
</reference>
<protein>
    <submittedName>
        <fullName evidence="3">DUF4976 domain-containing protein</fullName>
    </submittedName>
</protein>
<feature type="signal peptide" evidence="1">
    <location>
        <begin position="1"/>
        <end position="25"/>
    </location>
</feature>
<feature type="chain" id="PRO_5020471134" evidence="1">
    <location>
        <begin position="26"/>
        <end position="500"/>
    </location>
</feature>
<keyword evidence="4" id="KW-1185">Reference proteome</keyword>
<dbReference type="PROSITE" id="PS51318">
    <property type="entry name" value="TAT"/>
    <property type="match status" value="1"/>
</dbReference>
<dbReference type="PANTHER" id="PTHR43108:SF6">
    <property type="entry name" value="N-SULPHOGLUCOSAMINE SULPHOHYDROLASE"/>
    <property type="match status" value="1"/>
</dbReference>
<dbReference type="InterPro" id="IPR032506">
    <property type="entry name" value="SGSH_C"/>
</dbReference>
<evidence type="ECO:0000313" key="3">
    <source>
        <dbReference type="EMBL" id="RZF63429.1"/>
    </source>
</evidence>
<evidence type="ECO:0000313" key="4">
    <source>
        <dbReference type="Proteomes" id="UP000292085"/>
    </source>
</evidence>
<dbReference type="InterPro" id="IPR006311">
    <property type="entry name" value="TAT_signal"/>
</dbReference>
<dbReference type="CDD" id="cd16031">
    <property type="entry name" value="G6S_like"/>
    <property type="match status" value="1"/>
</dbReference>
<dbReference type="Gene3D" id="3.40.720.10">
    <property type="entry name" value="Alkaline Phosphatase, subunit A"/>
    <property type="match status" value="1"/>
</dbReference>
<dbReference type="RefSeq" id="WP_130159117.1">
    <property type="nucleotide sequence ID" value="NZ_SGIS01000026.1"/>
</dbReference>
<dbReference type="Pfam" id="PF16347">
    <property type="entry name" value="SGSH_C"/>
    <property type="match status" value="1"/>
</dbReference>
<dbReference type="AlphaFoldDB" id="A0A4Q6Y285"/>
<dbReference type="EMBL" id="SGIS01000026">
    <property type="protein sequence ID" value="RZF63429.1"/>
    <property type="molecule type" value="Genomic_DNA"/>
</dbReference>
<proteinExistence type="predicted"/>
<accession>A0A4Q6Y285</accession>
<dbReference type="Proteomes" id="UP000292085">
    <property type="component" value="Unassembled WGS sequence"/>
</dbReference>
<keyword evidence="1" id="KW-0732">Signal</keyword>
<dbReference type="SUPFAM" id="SSF53649">
    <property type="entry name" value="Alkaline phosphatase-like"/>
    <property type="match status" value="1"/>
</dbReference>
<comment type="caution">
    <text evidence="3">The sequence shown here is derived from an EMBL/GenBank/DDBJ whole genome shotgun (WGS) entry which is preliminary data.</text>
</comment>
<evidence type="ECO:0000256" key="1">
    <source>
        <dbReference type="SAM" id="SignalP"/>
    </source>
</evidence>
<dbReference type="InterPro" id="IPR002591">
    <property type="entry name" value="Phosphodiest/P_Trfase"/>
</dbReference>
<evidence type="ECO:0000259" key="2">
    <source>
        <dbReference type="Pfam" id="PF16347"/>
    </source>
</evidence>
<sequence length="500" mass="56702">MKDFSATRRAVLGGLATAVAGGAMAAGRTGANRKPNIVMFLGEGLRYDEFGFAGHPLLKTPNMDRIAREGAWFRNAFCTNALCLPSRATFLSGAYSHTTGAVTNDANRIPGDYRLFTDELRAAGYETAFIGKSHVGGALMDHDWDYYFGFKGQADYLHPRIVEGRNGSYAPEKTYDGYVDDLLTDKAVEWVNERSGDKPFCLLLWFYAPHAPFYRPRRMLNDFNGVPIPIPHNFDEDLTGYAGKPRAVAQAQNRIGTTAVFTDDPRTLEELVKNHYAGVQSNDEDVGRVMGALEKRNALDDTAIMLSSDHGFFLGEHTFYDKRLMYEPSIRIPMMIRYPRMIRAGTVREEMVLNVDAAQTLLEIAGLRAPATMQGRSMMPLAQGRKVADWRKDWLYEYFEYPGFEDVRPHRGVRTERYKYIHYFLEPEEYELYDLQADPSEDHNLYGKPGQEALTKQLQARLVALRRETRDSYRWSASRPAHQKAVYDPAPTNLKDASVY</sequence>
<organism evidence="3 4">
    <name type="scientific">Sphingomonas populi</name>
    <dbReference type="NCBI Taxonomy" id="2484750"/>
    <lineage>
        <taxon>Bacteria</taxon>
        <taxon>Pseudomonadati</taxon>
        <taxon>Pseudomonadota</taxon>
        <taxon>Alphaproteobacteria</taxon>
        <taxon>Sphingomonadales</taxon>
        <taxon>Sphingomonadaceae</taxon>
        <taxon>Sphingomonas</taxon>
    </lineage>
</organism>